<evidence type="ECO:0000256" key="1">
    <source>
        <dbReference type="SAM" id="MobiDB-lite"/>
    </source>
</evidence>
<dbReference type="Proteomes" id="UP001274830">
    <property type="component" value="Unassembled WGS sequence"/>
</dbReference>
<reference evidence="3" key="1">
    <citation type="submission" date="2023-07" db="EMBL/GenBank/DDBJ databases">
        <title>Black Yeasts Isolated from many extreme environments.</title>
        <authorList>
            <person name="Coleine C."/>
            <person name="Stajich J.E."/>
            <person name="Selbmann L."/>
        </authorList>
    </citation>
    <scope>NUCLEOTIDE SEQUENCE</scope>
    <source>
        <strain evidence="3">CCFEE 5485</strain>
    </source>
</reference>
<dbReference type="GO" id="GO:0016747">
    <property type="term" value="F:acyltransferase activity, transferring groups other than amino-acyl groups"/>
    <property type="evidence" value="ECO:0007669"/>
    <property type="project" value="InterPro"/>
</dbReference>
<dbReference type="InterPro" id="IPR052523">
    <property type="entry name" value="Trichothecene_AcTrans"/>
</dbReference>
<feature type="region of interest" description="Disordered" evidence="1">
    <location>
        <begin position="90"/>
        <end position="143"/>
    </location>
</feature>
<keyword evidence="4" id="KW-1185">Reference proteome</keyword>
<sequence length="259" mass="28997">MQYNLLPASADDAEALLRVNVAAFKGEKVHDALFPKDREHLVPDDEFWQWRIAHHRKRFADPETMTFKIVPSDNLRTIAGYAAWMKPGAANRKKQTQAQKQKDDAAITDQQKIPETMSHGVVETPPAAATGGSISDDGESSPRMNAELHKEFFGKIDAKRDEIWGESGEYWYLVGFAVDPAHQGKGLARKMLQWGFDKSEQDKLPIYLEASPAGDPVYIHCGFKPIAKFEIMEGSEIVRCMIRRPNSASDVLNGEVGQK</sequence>
<dbReference type="InterPro" id="IPR000182">
    <property type="entry name" value="GNAT_dom"/>
</dbReference>
<dbReference type="CDD" id="cd04301">
    <property type="entry name" value="NAT_SF"/>
    <property type="match status" value="1"/>
</dbReference>
<dbReference type="InterPro" id="IPR016181">
    <property type="entry name" value="Acyl_CoA_acyltransferase"/>
</dbReference>
<dbReference type="SUPFAM" id="SSF55729">
    <property type="entry name" value="Acyl-CoA N-acyltransferases (Nat)"/>
    <property type="match status" value="1"/>
</dbReference>
<name>A0AAE0TPZ9_9PEZI</name>
<comment type="caution">
    <text evidence="3">The sequence shown here is derived from an EMBL/GenBank/DDBJ whole genome shotgun (WGS) entry which is preliminary data.</text>
</comment>
<evidence type="ECO:0000259" key="2">
    <source>
        <dbReference type="PROSITE" id="PS51186"/>
    </source>
</evidence>
<evidence type="ECO:0000313" key="4">
    <source>
        <dbReference type="Proteomes" id="UP001274830"/>
    </source>
</evidence>
<organism evidence="3 4">
    <name type="scientific">Recurvomyces mirabilis</name>
    <dbReference type="NCBI Taxonomy" id="574656"/>
    <lineage>
        <taxon>Eukaryota</taxon>
        <taxon>Fungi</taxon>
        <taxon>Dikarya</taxon>
        <taxon>Ascomycota</taxon>
        <taxon>Pezizomycotina</taxon>
        <taxon>Dothideomycetes</taxon>
        <taxon>Dothideomycetidae</taxon>
        <taxon>Mycosphaerellales</taxon>
        <taxon>Teratosphaeriaceae</taxon>
        <taxon>Recurvomyces</taxon>
    </lineage>
</organism>
<dbReference type="PANTHER" id="PTHR42791">
    <property type="entry name" value="GNAT FAMILY ACETYLTRANSFERASE"/>
    <property type="match status" value="1"/>
</dbReference>
<protein>
    <recommendedName>
        <fullName evidence="2">N-acetyltransferase domain-containing protein</fullName>
    </recommendedName>
</protein>
<dbReference type="EMBL" id="JAUTXT010000085">
    <property type="protein sequence ID" value="KAK3669423.1"/>
    <property type="molecule type" value="Genomic_DNA"/>
</dbReference>
<evidence type="ECO:0000313" key="3">
    <source>
        <dbReference type="EMBL" id="KAK3669423.1"/>
    </source>
</evidence>
<gene>
    <name evidence="3" type="ORF">LTR78_010683</name>
</gene>
<accession>A0AAE0TPZ9</accession>
<proteinExistence type="predicted"/>
<dbReference type="Gene3D" id="3.40.630.30">
    <property type="match status" value="1"/>
</dbReference>
<dbReference type="Pfam" id="PF00583">
    <property type="entry name" value="Acetyltransf_1"/>
    <property type="match status" value="1"/>
</dbReference>
<dbReference type="PANTHER" id="PTHR42791:SF2">
    <property type="entry name" value="N-ACETYLTRANSFERASE DOMAIN-CONTAINING PROTEIN"/>
    <property type="match status" value="1"/>
</dbReference>
<feature type="domain" description="N-acetyltransferase" evidence="2">
    <location>
        <begin position="100"/>
        <end position="246"/>
    </location>
</feature>
<dbReference type="PROSITE" id="PS51186">
    <property type="entry name" value="GNAT"/>
    <property type="match status" value="1"/>
</dbReference>
<dbReference type="AlphaFoldDB" id="A0AAE0TPZ9"/>